<gene>
    <name evidence="2" type="ORF">J3A84_03420</name>
</gene>
<evidence type="ECO:0000313" key="2">
    <source>
        <dbReference type="EMBL" id="MBO1264094.1"/>
    </source>
</evidence>
<dbReference type="CDD" id="cd07716">
    <property type="entry name" value="RNaseZ_short-form-like_MBL-fold"/>
    <property type="match status" value="1"/>
</dbReference>
<dbReference type="EMBL" id="JAFNJU010000002">
    <property type="protein sequence ID" value="MBO1264094.1"/>
    <property type="molecule type" value="Genomic_DNA"/>
</dbReference>
<dbReference type="AlphaFoldDB" id="A0A939H7V1"/>
<reference evidence="2" key="1">
    <citation type="submission" date="2021-03" db="EMBL/GenBank/DDBJ databases">
        <title>Proteiniclasticum marinus sp. nov., isolated from tidal flat sediment.</title>
        <authorList>
            <person name="Namirimu T."/>
            <person name="Yang J.-A."/>
            <person name="Yang S.-H."/>
            <person name="Kim Y.-J."/>
            <person name="Kwon K.K."/>
        </authorList>
    </citation>
    <scope>NUCLEOTIDE SEQUENCE</scope>
    <source>
        <strain evidence="2">SCR006</strain>
    </source>
</reference>
<dbReference type="SMART" id="SM00849">
    <property type="entry name" value="Lactamase_B"/>
    <property type="match status" value="1"/>
</dbReference>
<proteinExistence type="predicted"/>
<name>A0A939H7V1_9CLOT</name>
<accession>A0A939H7V1</accession>
<dbReference type="PANTHER" id="PTHR46018:SF4">
    <property type="entry name" value="METALLO-HYDROLASE YHFI-RELATED"/>
    <property type="match status" value="1"/>
</dbReference>
<organism evidence="2 3">
    <name type="scientific">Proteiniclasticum aestuarii</name>
    <dbReference type="NCBI Taxonomy" id="2817862"/>
    <lineage>
        <taxon>Bacteria</taxon>
        <taxon>Bacillati</taxon>
        <taxon>Bacillota</taxon>
        <taxon>Clostridia</taxon>
        <taxon>Eubacteriales</taxon>
        <taxon>Clostridiaceae</taxon>
        <taxon>Proteiniclasticum</taxon>
    </lineage>
</organism>
<sequence>MNEMEKSQGAYHDDMQTWGFSFKVENILLRLEEIPVMMKLKNRSEKEVEPMKITVLGNNSTTVTQGGACSSYLLEVEGRKILLDMGNGSIFNLKKRVKLSEIDAIILTHHHFDHLSDLFLFRYEREGQKYMGEEVAPMDLYTPEMPKWLHESLMKNDLFRLHVIMENTRVSIGNLSAEFIEVLHLLETYAVRCTYDGKVFTYSADTGVCDGIHEAARDADLFLCEASYGSYEPYRMKHHLHGKEAGEIARKCGVKKLLLTHLPETHLEQLLQEAKAIHGDTEISEILGTYEV</sequence>
<evidence type="ECO:0000313" key="3">
    <source>
        <dbReference type="Proteomes" id="UP000664218"/>
    </source>
</evidence>
<dbReference type="RefSeq" id="WP_207598613.1">
    <property type="nucleotide sequence ID" value="NZ_JAFNJU010000002.1"/>
</dbReference>
<dbReference type="Proteomes" id="UP000664218">
    <property type="component" value="Unassembled WGS sequence"/>
</dbReference>
<dbReference type="Pfam" id="PF12706">
    <property type="entry name" value="Lactamase_B_2"/>
    <property type="match status" value="1"/>
</dbReference>
<evidence type="ECO:0000259" key="1">
    <source>
        <dbReference type="SMART" id="SM00849"/>
    </source>
</evidence>
<dbReference type="GO" id="GO:0042781">
    <property type="term" value="F:3'-tRNA processing endoribonuclease activity"/>
    <property type="evidence" value="ECO:0007669"/>
    <property type="project" value="TreeGrafter"/>
</dbReference>
<feature type="domain" description="Metallo-beta-lactamase" evidence="1">
    <location>
        <begin position="68"/>
        <end position="261"/>
    </location>
</feature>
<comment type="caution">
    <text evidence="2">The sequence shown here is derived from an EMBL/GenBank/DDBJ whole genome shotgun (WGS) entry which is preliminary data.</text>
</comment>
<keyword evidence="3" id="KW-1185">Reference proteome</keyword>
<protein>
    <submittedName>
        <fullName evidence="2">MBL fold metallo-hydrolase</fullName>
    </submittedName>
</protein>
<dbReference type="InterPro" id="IPR001279">
    <property type="entry name" value="Metallo-B-lactamas"/>
</dbReference>
<dbReference type="Gene3D" id="3.60.15.10">
    <property type="entry name" value="Ribonuclease Z/Hydroxyacylglutathione hydrolase-like"/>
    <property type="match status" value="1"/>
</dbReference>
<dbReference type="PANTHER" id="PTHR46018">
    <property type="entry name" value="ZINC PHOSPHODIESTERASE ELAC PROTEIN 1"/>
    <property type="match status" value="1"/>
</dbReference>
<dbReference type="InterPro" id="IPR036866">
    <property type="entry name" value="RibonucZ/Hydroxyglut_hydro"/>
</dbReference>
<dbReference type="SUPFAM" id="SSF56281">
    <property type="entry name" value="Metallo-hydrolase/oxidoreductase"/>
    <property type="match status" value="1"/>
</dbReference>